<dbReference type="SUPFAM" id="SSF50998">
    <property type="entry name" value="Quinoprotein alcohol dehydrogenase-like"/>
    <property type="match status" value="1"/>
</dbReference>
<dbReference type="Gene3D" id="2.130.10.10">
    <property type="entry name" value="YVTN repeat-like/Quinoprotein amine dehydrogenase"/>
    <property type="match status" value="2"/>
</dbReference>
<evidence type="ECO:0000313" key="7">
    <source>
        <dbReference type="Proteomes" id="UP000326565"/>
    </source>
</evidence>
<evidence type="ECO:0000256" key="2">
    <source>
        <dbReference type="ARBA" id="ARBA00022574"/>
    </source>
</evidence>
<reference evidence="6 7" key="1">
    <citation type="submission" date="2019-04" db="EMBL/GenBank/DDBJ databases">
        <title>Friends and foes A comparative genomics study of 23 Aspergillus species from section Flavi.</title>
        <authorList>
            <consortium name="DOE Joint Genome Institute"/>
            <person name="Kjaerbolling I."/>
            <person name="Vesth T."/>
            <person name="Frisvad J.C."/>
            <person name="Nybo J.L."/>
            <person name="Theobald S."/>
            <person name="Kildgaard S."/>
            <person name="Isbrandt T."/>
            <person name="Kuo A."/>
            <person name="Sato A."/>
            <person name="Lyhne E.K."/>
            <person name="Kogle M.E."/>
            <person name="Wiebenga A."/>
            <person name="Kun R.S."/>
            <person name="Lubbers R.J."/>
            <person name="Makela M.R."/>
            <person name="Barry K."/>
            <person name="Chovatia M."/>
            <person name="Clum A."/>
            <person name="Daum C."/>
            <person name="Haridas S."/>
            <person name="He G."/>
            <person name="LaButti K."/>
            <person name="Lipzen A."/>
            <person name="Mondo S."/>
            <person name="Riley R."/>
            <person name="Salamov A."/>
            <person name="Simmons B.A."/>
            <person name="Magnuson J.K."/>
            <person name="Henrissat B."/>
            <person name="Mortensen U.H."/>
            <person name="Larsen T.O."/>
            <person name="Devries R.P."/>
            <person name="Grigoriev I.V."/>
            <person name="Machida M."/>
            <person name="Baker S.E."/>
            <person name="Andersen M.R."/>
        </authorList>
    </citation>
    <scope>NUCLEOTIDE SEQUENCE [LARGE SCALE GENOMIC DNA]</scope>
    <source>
        <strain evidence="6 7">CBS 151.66</strain>
    </source>
</reference>
<dbReference type="PANTHER" id="PTHR19848:SF0">
    <property type="entry name" value="NOTCHLESS PROTEIN HOMOLOG 1"/>
    <property type="match status" value="1"/>
</dbReference>
<accession>A0A5N5WX12</accession>
<dbReference type="GO" id="GO:0005730">
    <property type="term" value="C:nucleolus"/>
    <property type="evidence" value="ECO:0007669"/>
    <property type="project" value="TreeGrafter"/>
</dbReference>
<dbReference type="Proteomes" id="UP000326565">
    <property type="component" value="Unassembled WGS sequence"/>
</dbReference>
<name>A0A5N5WX12_9EURO</name>
<organism evidence="6 7">
    <name type="scientific">Aspergillus leporis</name>
    <dbReference type="NCBI Taxonomy" id="41062"/>
    <lineage>
        <taxon>Eukaryota</taxon>
        <taxon>Fungi</taxon>
        <taxon>Dikarya</taxon>
        <taxon>Ascomycota</taxon>
        <taxon>Pezizomycotina</taxon>
        <taxon>Eurotiomycetes</taxon>
        <taxon>Eurotiomycetidae</taxon>
        <taxon>Eurotiales</taxon>
        <taxon>Aspergillaceae</taxon>
        <taxon>Aspergillus</taxon>
        <taxon>Aspergillus subgen. Circumdati</taxon>
    </lineage>
</organism>
<dbReference type="InterPro" id="IPR001680">
    <property type="entry name" value="WD40_rpt"/>
</dbReference>
<dbReference type="SMART" id="SM00320">
    <property type="entry name" value="WD40"/>
    <property type="match status" value="2"/>
</dbReference>
<evidence type="ECO:0000256" key="5">
    <source>
        <dbReference type="PROSITE-ProRule" id="PRU00221"/>
    </source>
</evidence>
<sequence>MAHMNQEQIMRQYVYTLDSDFRTSNGEPATWALGHPYHWGQELDKIQLKAEGSSPVFSPDDRFVAIGVGNHILIYSATTRVHVETMTGHLDVVGRLTFAPSLFEGGRYMLVSWVGSRVDPSSLSAKAADAVLSQPVTNHGWRSDEEAVKTIAEDFEAAVAKAVDIHTQENLVTLKGCFTAYGAPFSLDGMKMIYVAESESTQCGMRDAKDLPCVNIWDVETKMTTHRLLGHTDTIMWTPASPDSKLNVDDGVCLHVIGPFGGQMWSGAFSPGSKYISISQGSPKTVLYVYNIHTAEEVSRFKGFRRWTRSLDWSLDGKLLAVGGSESMLCVLDPYTGEQKMRWSLKFDNPLMRGFAELRGVRFVDGGRKSMFRTGEGSTEMKGTTVSEPICSADDFLLVASDADGAVRFWTLK</sequence>
<proteinExistence type="predicted"/>
<evidence type="ECO:0000256" key="4">
    <source>
        <dbReference type="ARBA" id="ARBA00023242"/>
    </source>
</evidence>
<keyword evidence="2 5" id="KW-0853">WD repeat</keyword>
<dbReference type="AlphaFoldDB" id="A0A5N5WX12"/>
<dbReference type="PANTHER" id="PTHR19848">
    <property type="entry name" value="WD40 REPEAT PROTEIN"/>
    <property type="match status" value="1"/>
</dbReference>
<dbReference type="GO" id="GO:0000027">
    <property type="term" value="P:ribosomal large subunit assembly"/>
    <property type="evidence" value="ECO:0007669"/>
    <property type="project" value="TreeGrafter"/>
</dbReference>
<dbReference type="InterPro" id="IPR015943">
    <property type="entry name" value="WD40/YVTN_repeat-like_dom_sf"/>
</dbReference>
<dbReference type="InterPro" id="IPR011047">
    <property type="entry name" value="Quinoprotein_ADH-like_sf"/>
</dbReference>
<feature type="repeat" description="WD" evidence="5">
    <location>
        <begin position="392"/>
        <end position="413"/>
    </location>
</feature>
<gene>
    <name evidence="6" type="ORF">BDV29DRAFT_193049</name>
</gene>
<dbReference type="EMBL" id="ML732265">
    <property type="protein sequence ID" value="KAB8071700.1"/>
    <property type="molecule type" value="Genomic_DNA"/>
</dbReference>
<comment type="subcellular location">
    <subcellularLocation>
        <location evidence="1">Nucleus</location>
    </subcellularLocation>
</comment>
<keyword evidence="4" id="KW-0539">Nucleus</keyword>
<evidence type="ECO:0000256" key="3">
    <source>
        <dbReference type="ARBA" id="ARBA00022737"/>
    </source>
</evidence>
<keyword evidence="3" id="KW-0677">Repeat</keyword>
<evidence type="ECO:0000313" key="6">
    <source>
        <dbReference type="EMBL" id="KAB8071700.1"/>
    </source>
</evidence>
<keyword evidence="7" id="KW-1185">Reference proteome</keyword>
<dbReference type="PROSITE" id="PS50082">
    <property type="entry name" value="WD_REPEATS_2"/>
    <property type="match status" value="1"/>
</dbReference>
<evidence type="ECO:0000256" key="1">
    <source>
        <dbReference type="ARBA" id="ARBA00004123"/>
    </source>
</evidence>
<protein>
    <submittedName>
        <fullName evidence="6">WD40 repeat-like protein</fullName>
    </submittedName>
</protein>
<dbReference type="OrthoDB" id="1367865at2759"/>